<reference evidence="1" key="1">
    <citation type="submission" date="2022-09" db="EMBL/GenBank/DDBJ databases">
        <title>Actin cytoskeleton and complex cell architecture in an #Asgard archaeon.</title>
        <authorList>
            <person name="Ponce Toledo R.I."/>
            <person name="Schleper C."/>
            <person name="Rodrigues Oliveira T."/>
            <person name="Wollweber F."/>
            <person name="Xu J."/>
            <person name="Rittmann S."/>
            <person name="Klingl A."/>
            <person name="Pilhofer M."/>
        </authorList>
    </citation>
    <scope>NUCLEOTIDE SEQUENCE</scope>
    <source>
        <strain evidence="1">B-35</strain>
    </source>
</reference>
<evidence type="ECO:0008006" key="3">
    <source>
        <dbReference type="Google" id="ProtNLM"/>
    </source>
</evidence>
<gene>
    <name evidence="1" type="ORF">NEF87_001691</name>
</gene>
<evidence type="ECO:0000313" key="1">
    <source>
        <dbReference type="EMBL" id="UYP45406.1"/>
    </source>
</evidence>
<proteinExistence type="predicted"/>
<dbReference type="EMBL" id="CP104013">
    <property type="protein sequence ID" value="UYP45406.1"/>
    <property type="molecule type" value="Genomic_DNA"/>
</dbReference>
<dbReference type="Proteomes" id="UP001208689">
    <property type="component" value="Chromosome"/>
</dbReference>
<protein>
    <recommendedName>
        <fullName evidence="3">Phage protein</fullName>
    </recommendedName>
</protein>
<name>A0ABY6HS79_9ARCH</name>
<accession>A0ABY6HS79</accession>
<evidence type="ECO:0000313" key="2">
    <source>
        <dbReference type="Proteomes" id="UP001208689"/>
    </source>
</evidence>
<keyword evidence="2" id="KW-1185">Reference proteome</keyword>
<organism evidence="1 2">
    <name type="scientific">Candidatus Lokiarchaeum ossiferum</name>
    <dbReference type="NCBI Taxonomy" id="2951803"/>
    <lineage>
        <taxon>Archaea</taxon>
        <taxon>Promethearchaeati</taxon>
        <taxon>Promethearchaeota</taxon>
        <taxon>Promethearchaeia</taxon>
        <taxon>Promethearchaeales</taxon>
        <taxon>Promethearchaeaceae</taxon>
        <taxon>Candidatus Lokiarchaeum</taxon>
    </lineage>
</organism>
<sequence length="67" mass="7801">MRKVEFKIAKSYENLINGTATTEIKLPKKIISIQAPEFQSITLKKLDSFLKERDVQFTERMKELGVK</sequence>